<evidence type="ECO:0000313" key="3">
    <source>
        <dbReference type="Proteomes" id="UP000277108"/>
    </source>
</evidence>
<dbReference type="InterPro" id="IPR023210">
    <property type="entry name" value="NADP_OxRdtase_dom"/>
</dbReference>
<organism evidence="2 3">
    <name type="scientific">Abyssicoccus albus</name>
    <dbReference type="NCBI Taxonomy" id="1817405"/>
    <lineage>
        <taxon>Bacteria</taxon>
        <taxon>Bacillati</taxon>
        <taxon>Bacillota</taxon>
        <taxon>Bacilli</taxon>
        <taxon>Bacillales</taxon>
        <taxon>Abyssicoccaceae</taxon>
    </lineage>
</organism>
<sequence length="304" mass="35059">MMQTKMRSNNEYSILGLGCMNLPLDNIRETEQIIHYAYEQGITYFDTADVYQRGQNETIVGSIVRELMQQDSNVTIGTKGGNRFHDVESFQWDPNPEYLRFALEQSLNRLKLDKIPLYLIHGGTIEDDLVATIETVKQFKKDGLIDSYGLSSIRPNVIKEYVNHSELATVMMQYNPIDNRPESIFNLLDKHDIPVLVRGPIMKGLFTKNYEQVLIDKFSDGFESVSSNELREQLRQIELDYNDLTTYAYKYIIDHANVLSIVVGASSLNQLKSNIESYQNLNELKDVHNNKNVFKDISYINHNI</sequence>
<protein>
    <submittedName>
        <fullName evidence="2">Aryl-alcohol dehydrogenase-like predicted oxidoreductase</fullName>
    </submittedName>
</protein>
<dbReference type="OrthoDB" id="9773828at2"/>
<dbReference type="CDD" id="cd19086">
    <property type="entry name" value="AKR_AKR11C1"/>
    <property type="match status" value="1"/>
</dbReference>
<dbReference type="Proteomes" id="UP000277108">
    <property type="component" value="Unassembled WGS sequence"/>
</dbReference>
<accession>A0A3N5BK45</accession>
<gene>
    <name evidence="2" type="ORF">EDD62_0695</name>
</gene>
<proteinExistence type="predicted"/>
<dbReference type="SUPFAM" id="SSF51430">
    <property type="entry name" value="NAD(P)-linked oxidoreductase"/>
    <property type="match status" value="1"/>
</dbReference>
<comment type="caution">
    <text evidence="2">The sequence shown here is derived from an EMBL/GenBank/DDBJ whole genome shotgun (WGS) entry which is preliminary data.</text>
</comment>
<dbReference type="Pfam" id="PF00248">
    <property type="entry name" value="Aldo_ket_red"/>
    <property type="match status" value="1"/>
</dbReference>
<dbReference type="EMBL" id="RKRK01000002">
    <property type="protein sequence ID" value="RPF58057.1"/>
    <property type="molecule type" value="Genomic_DNA"/>
</dbReference>
<dbReference type="InterPro" id="IPR036812">
    <property type="entry name" value="NAD(P)_OxRdtase_dom_sf"/>
</dbReference>
<name>A0A3N5BK45_9BACL</name>
<dbReference type="AlphaFoldDB" id="A0A3N5BK45"/>
<dbReference type="Gene3D" id="3.20.20.100">
    <property type="entry name" value="NADP-dependent oxidoreductase domain"/>
    <property type="match status" value="1"/>
</dbReference>
<reference evidence="2 3" key="1">
    <citation type="submission" date="2018-11" db="EMBL/GenBank/DDBJ databases">
        <title>Genomic Encyclopedia of Type Strains, Phase IV (KMG-IV): sequencing the most valuable type-strain genomes for metagenomic binning, comparative biology and taxonomic classification.</title>
        <authorList>
            <person name="Goeker M."/>
        </authorList>
    </citation>
    <scope>NUCLEOTIDE SEQUENCE [LARGE SCALE GENOMIC DNA]</scope>
    <source>
        <strain evidence="2 3">DSM 29158</strain>
    </source>
</reference>
<dbReference type="PANTHER" id="PTHR43312:SF1">
    <property type="entry name" value="NADP-DEPENDENT OXIDOREDUCTASE DOMAIN-CONTAINING PROTEIN"/>
    <property type="match status" value="1"/>
</dbReference>
<dbReference type="InterPro" id="IPR053135">
    <property type="entry name" value="AKR2_Oxidoreductase"/>
</dbReference>
<keyword evidence="3" id="KW-1185">Reference proteome</keyword>
<evidence type="ECO:0000313" key="2">
    <source>
        <dbReference type="EMBL" id="RPF58057.1"/>
    </source>
</evidence>
<evidence type="ECO:0000259" key="1">
    <source>
        <dbReference type="Pfam" id="PF00248"/>
    </source>
</evidence>
<dbReference type="PANTHER" id="PTHR43312">
    <property type="entry name" value="D-THREO-ALDOSE 1-DEHYDROGENASE"/>
    <property type="match status" value="1"/>
</dbReference>
<feature type="domain" description="NADP-dependent oxidoreductase" evidence="1">
    <location>
        <begin position="15"/>
        <end position="280"/>
    </location>
</feature>